<feature type="signal peptide" evidence="4">
    <location>
        <begin position="1"/>
        <end position="23"/>
    </location>
</feature>
<evidence type="ECO:0000256" key="4">
    <source>
        <dbReference type="SAM" id="SignalP"/>
    </source>
</evidence>
<proteinExistence type="inferred from homology"/>
<keyword evidence="3" id="KW-0687">Ribonucleoprotein</keyword>
<dbReference type="SUPFAM" id="SSF53137">
    <property type="entry name" value="Translational machinery components"/>
    <property type="match status" value="1"/>
</dbReference>
<dbReference type="EMBL" id="KX525587">
    <property type="protein sequence ID" value="AOL58015.1"/>
    <property type="molecule type" value="Genomic_DNA"/>
</dbReference>
<dbReference type="GO" id="GO:0006412">
    <property type="term" value="P:translation"/>
    <property type="evidence" value="ECO:0007669"/>
    <property type="project" value="InterPro"/>
</dbReference>
<evidence type="ECO:0000256" key="1">
    <source>
        <dbReference type="ARBA" id="ARBA00006194"/>
    </source>
</evidence>
<dbReference type="GO" id="GO:0003735">
    <property type="term" value="F:structural constituent of ribosome"/>
    <property type="evidence" value="ECO:0007669"/>
    <property type="project" value="InterPro"/>
</dbReference>
<dbReference type="Pfam" id="PF00411">
    <property type="entry name" value="Ribosomal_S11"/>
    <property type="match status" value="1"/>
</dbReference>
<dbReference type="GO" id="GO:0005840">
    <property type="term" value="C:ribosome"/>
    <property type="evidence" value="ECO:0007669"/>
    <property type="project" value="UniProtKB-KW"/>
</dbReference>
<dbReference type="Gene3D" id="3.30.420.80">
    <property type="entry name" value="Ribosomal protein S11"/>
    <property type="match status" value="1"/>
</dbReference>
<keyword evidence="2 5" id="KW-0689">Ribosomal protein</keyword>
<keyword evidence="4" id="KW-0732">Signal</keyword>
<dbReference type="PIRSF" id="PIRSF002131">
    <property type="entry name" value="Ribosomal_S11"/>
    <property type="match status" value="1"/>
</dbReference>
<organism evidence="5">
    <name type="scientific">Mastocarpus papillatus</name>
    <dbReference type="NCBI Taxonomy" id="31436"/>
    <lineage>
        <taxon>Eukaryota</taxon>
        <taxon>Rhodophyta</taxon>
        <taxon>Florideophyceae</taxon>
        <taxon>Rhodymeniophycidae</taxon>
        <taxon>Gigartinales</taxon>
        <taxon>Phyllophoraceae</taxon>
        <taxon>Mastocarpus</taxon>
    </lineage>
</organism>
<dbReference type="PANTHER" id="PTHR11759">
    <property type="entry name" value="40S RIBOSOMAL PROTEIN S14/30S RIBOSOMAL PROTEIN S11"/>
    <property type="match status" value="1"/>
</dbReference>
<dbReference type="InterPro" id="IPR001971">
    <property type="entry name" value="Ribosomal_uS11"/>
</dbReference>
<evidence type="ECO:0000256" key="2">
    <source>
        <dbReference type="ARBA" id="ARBA00022980"/>
    </source>
</evidence>
<geneLocation type="mitochondrion" evidence="5"/>
<dbReference type="AlphaFoldDB" id="A0A342RZ69"/>
<dbReference type="RefSeq" id="YP_009295531.1">
    <property type="nucleotide sequence ID" value="NC_031166.1"/>
</dbReference>
<dbReference type="GO" id="GO:1990904">
    <property type="term" value="C:ribonucleoprotein complex"/>
    <property type="evidence" value="ECO:0007669"/>
    <property type="project" value="UniProtKB-KW"/>
</dbReference>
<dbReference type="GeneID" id="29071957"/>
<reference evidence="5" key="1">
    <citation type="journal article" date="2016" name="Mitochondrial DNA Part B Resour">
        <title>Organellar genome analysis of the heteromorphic red alga Mastocarpus papillatus (Phyllophoraceae, Rhodophyta).</title>
        <authorList>
            <person name="Hughey J.R."/>
            <person name="Mumford T.F."/>
            <person name="Navarrete-Fernandez T.M."/>
            <person name="Huber S.R."/>
            <person name="Freese J.M."/>
            <person name="Murray E.M.C."/>
            <person name="Sissini M.N."/>
            <person name="Gentilhomme A."/>
        </authorList>
    </citation>
    <scope>NUCLEOTIDE SEQUENCE</scope>
</reference>
<dbReference type="HAMAP" id="MF_01310">
    <property type="entry name" value="Ribosomal_uS11"/>
    <property type="match status" value="1"/>
</dbReference>
<comment type="similarity">
    <text evidence="1">Belongs to the universal ribosomal protein uS11 family.</text>
</comment>
<accession>A0A342RZ69</accession>
<protein>
    <submittedName>
        <fullName evidence="5">Ribosomal protein S11</fullName>
    </submittedName>
</protein>
<evidence type="ECO:0000313" key="5">
    <source>
        <dbReference type="EMBL" id="AOL58015.1"/>
    </source>
</evidence>
<name>A0A342RZ69_9FLOR</name>
<dbReference type="InterPro" id="IPR036967">
    <property type="entry name" value="Ribosomal_uS11_sf"/>
</dbReference>
<keyword evidence="5" id="KW-0496">Mitochondrion</keyword>
<gene>
    <name evidence="5" type="primary">rps11</name>
</gene>
<feature type="chain" id="PRO_5016905207" evidence="4">
    <location>
        <begin position="24"/>
        <end position="119"/>
    </location>
</feature>
<sequence length="119" mass="13528">MKNNNKNLVVLSILFTSSNILYSITESNGHVVFWTSSGTQKLKGTKKITSTSITNSIRYIIQKIQSLGGKYVYLKMRGFNKNKRSVTKQLKQSTLKILLISNQLFYPHNGCKLSKARRV</sequence>
<evidence type="ECO:0000256" key="3">
    <source>
        <dbReference type="ARBA" id="ARBA00023274"/>
    </source>
</evidence>